<dbReference type="InterPro" id="IPR021497">
    <property type="entry name" value="GTA_holin_3TM"/>
</dbReference>
<dbReference type="RefSeq" id="WP_131258604.1">
    <property type="nucleotide sequence ID" value="NZ_JBHSUS010000001.1"/>
</dbReference>
<evidence type="ECO:0000256" key="1">
    <source>
        <dbReference type="SAM" id="Phobius"/>
    </source>
</evidence>
<organism evidence="2 3">
    <name type="scientific">Pseudobowmanella zhangzhouensis</name>
    <dbReference type="NCBI Taxonomy" id="1537679"/>
    <lineage>
        <taxon>Bacteria</taxon>
        <taxon>Pseudomonadati</taxon>
        <taxon>Pseudomonadota</taxon>
        <taxon>Gammaproteobacteria</taxon>
        <taxon>Alteromonadales</taxon>
        <taxon>Alteromonadaceae</taxon>
    </lineage>
</organism>
<comment type="caution">
    <text evidence="2">The sequence shown here is derived from an EMBL/GenBank/DDBJ whole genome shotgun (WGS) entry which is preliminary data.</text>
</comment>
<gene>
    <name evidence="2" type="ORF">ACFP85_12965</name>
</gene>
<accession>A0ABW1XLT9</accession>
<keyword evidence="1" id="KW-1133">Transmembrane helix</keyword>
<reference evidence="3" key="1">
    <citation type="journal article" date="2019" name="Int. J. Syst. Evol. Microbiol.">
        <title>The Global Catalogue of Microorganisms (GCM) 10K type strain sequencing project: providing services to taxonomists for standard genome sequencing and annotation.</title>
        <authorList>
            <consortium name="The Broad Institute Genomics Platform"/>
            <consortium name="The Broad Institute Genome Sequencing Center for Infectious Disease"/>
            <person name="Wu L."/>
            <person name="Ma J."/>
        </authorList>
    </citation>
    <scope>NUCLEOTIDE SEQUENCE [LARGE SCALE GENOMIC DNA]</scope>
    <source>
        <strain evidence="3">CGMCC 1.16031</strain>
    </source>
</reference>
<feature type="transmembrane region" description="Helical" evidence="1">
    <location>
        <begin position="85"/>
        <end position="108"/>
    </location>
</feature>
<evidence type="ECO:0000313" key="3">
    <source>
        <dbReference type="Proteomes" id="UP001596364"/>
    </source>
</evidence>
<dbReference type="Pfam" id="PF11351">
    <property type="entry name" value="GTA_holin_3TM"/>
    <property type="match status" value="1"/>
</dbReference>
<sequence>MVPWLTSLLKGGLGSLVSDVANVADRFITTDEDKQRFAVEMETLIQKRESEMEQTLRANLQAKERILVAELSQGDTYTKRARPTVVYFGLFIIFINYVVVPLVNLWATGAATPFDLPSDFWAAWGGIVATWSLGRSYERASGNTNKLSRLATGSSESQWLK</sequence>
<feature type="transmembrane region" description="Helical" evidence="1">
    <location>
        <begin position="120"/>
        <end position="137"/>
    </location>
</feature>
<proteinExistence type="predicted"/>
<keyword evidence="1" id="KW-0472">Membrane</keyword>
<protein>
    <submittedName>
        <fullName evidence="2">3TM-type holin</fullName>
    </submittedName>
</protein>
<name>A0ABW1XLT9_9ALTE</name>
<dbReference type="EMBL" id="JBHSUS010000001">
    <property type="protein sequence ID" value="MFC6441058.1"/>
    <property type="molecule type" value="Genomic_DNA"/>
</dbReference>
<keyword evidence="3" id="KW-1185">Reference proteome</keyword>
<evidence type="ECO:0000313" key="2">
    <source>
        <dbReference type="EMBL" id="MFC6441058.1"/>
    </source>
</evidence>
<keyword evidence="1" id="KW-0812">Transmembrane</keyword>
<dbReference type="Proteomes" id="UP001596364">
    <property type="component" value="Unassembled WGS sequence"/>
</dbReference>